<name>A0A4Y8N5N6_9BURK</name>
<dbReference type="Gene3D" id="2.60.200.60">
    <property type="match status" value="1"/>
</dbReference>
<dbReference type="Pfam" id="PF05488">
    <property type="entry name" value="PAAR_motif"/>
    <property type="match status" value="1"/>
</dbReference>
<dbReference type="EMBL" id="SNVI01000001">
    <property type="protein sequence ID" value="TFE45087.1"/>
    <property type="molecule type" value="Genomic_DNA"/>
</dbReference>
<dbReference type="Proteomes" id="UP000297385">
    <property type="component" value="Unassembled WGS sequence"/>
</dbReference>
<evidence type="ECO:0000313" key="2">
    <source>
        <dbReference type="Proteomes" id="UP000297385"/>
    </source>
</evidence>
<gene>
    <name evidence="1" type="ORF">E2553_08675</name>
</gene>
<sequence>MALKIIVVGDSTSHGGKVITGSELHTIGGRKIARLHDLVDCPEKYPDGRPHGVNKIIEAHPAFTIGGEQVALHGHHSECGCTLIASSMASVGD</sequence>
<accession>A0A4Y8N5N6</accession>
<organism evidence="1 2">
    <name type="scientific">Paraburkholderia dipogonis</name>
    <dbReference type="NCBI Taxonomy" id="1211383"/>
    <lineage>
        <taxon>Bacteria</taxon>
        <taxon>Pseudomonadati</taxon>
        <taxon>Pseudomonadota</taxon>
        <taxon>Betaproteobacteria</taxon>
        <taxon>Burkholderiales</taxon>
        <taxon>Burkholderiaceae</taxon>
        <taxon>Paraburkholderia</taxon>
    </lineage>
</organism>
<dbReference type="CDD" id="cd14744">
    <property type="entry name" value="PAAR_CT_2"/>
    <property type="match status" value="1"/>
</dbReference>
<dbReference type="InterPro" id="IPR008727">
    <property type="entry name" value="PAAR_motif"/>
</dbReference>
<dbReference type="RefSeq" id="WP_134456858.1">
    <property type="nucleotide sequence ID" value="NZ_JBHMFL010000123.1"/>
</dbReference>
<reference evidence="1 2" key="1">
    <citation type="submission" date="2019-03" db="EMBL/GenBank/DDBJ databases">
        <title>Complete Genome Sequence of Paraburkholderia dipogonis ICMP 19430T, a Nitrogen-fixing Symbiont of the South African Invasive Legume Dipogon lignosus in New Zealand.</title>
        <authorList>
            <person name="De Meyer S.E."/>
        </authorList>
    </citation>
    <scope>NUCLEOTIDE SEQUENCE [LARGE SCALE GENOMIC DNA]</scope>
    <source>
        <strain evidence="1 2">ICMP 19430</strain>
    </source>
</reference>
<dbReference type="AlphaFoldDB" id="A0A4Y8N5N6"/>
<comment type="caution">
    <text evidence="1">The sequence shown here is derived from an EMBL/GenBank/DDBJ whole genome shotgun (WGS) entry which is preliminary data.</text>
</comment>
<protein>
    <submittedName>
        <fullName evidence="1">PAAR domain-containing protein</fullName>
    </submittedName>
</protein>
<proteinExistence type="predicted"/>
<dbReference type="GeneID" id="97306320"/>
<evidence type="ECO:0000313" key="1">
    <source>
        <dbReference type="EMBL" id="TFE45087.1"/>
    </source>
</evidence>